<keyword evidence="6" id="KW-0479">Metal-binding</keyword>
<dbReference type="CDD" id="cd10030">
    <property type="entry name" value="UDG-F4_TTUDGA_SPO1dp_like"/>
    <property type="match status" value="1"/>
</dbReference>
<reference evidence="14 15" key="1">
    <citation type="submission" date="2024-02" db="EMBL/GenBank/DDBJ databases">
        <title>Expansion and revision of Xanthobacter and proposal of Roseixanthobacter gen. nov.</title>
        <authorList>
            <person name="Soltysiak M.P.M."/>
            <person name="Jalihal A."/>
            <person name="Ory A."/>
            <person name="Chrisophersen C."/>
            <person name="Lee A.D."/>
            <person name="Boulton J."/>
            <person name="Springer M."/>
        </authorList>
    </citation>
    <scope>NUCLEOTIDE SEQUENCE [LARGE SCALE GENOMIC DNA]</scope>
    <source>
        <strain evidence="14 15">CB5</strain>
    </source>
</reference>
<dbReference type="EMBL" id="JBAFUR010000004">
    <property type="protein sequence ID" value="MFG1253984.1"/>
    <property type="molecule type" value="Genomic_DNA"/>
</dbReference>
<evidence type="ECO:0000256" key="10">
    <source>
        <dbReference type="ARBA" id="ARBA00023014"/>
    </source>
</evidence>
<dbReference type="InterPro" id="IPR005273">
    <property type="entry name" value="Ura-DNA_glyco_family4"/>
</dbReference>
<dbReference type="SMART" id="SM00986">
    <property type="entry name" value="UDG"/>
    <property type="match status" value="1"/>
</dbReference>
<comment type="similarity">
    <text evidence="2">Belongs to the uracil-DNA glycosylase (UDG) superfamily. Type 4 (UDGa) family.</text>
</comment>
<dbReference type="InterPro" id="IPR005122">
    <property type="entry name" value="Uracil-DNA_glycosylase-like"/>
</dbReference>
<evidence type="ECO:0000256" key="11">
    <source>
        <dbReference type="ARBA" id="ARBA00023204"/>
    </source>
</evidence>
<dbReference type="PANTHER" id="PTHR33693:SF1">
    <property type="entry name" value="TYPE-4 URACIL-DNA GLYCOSYLASE"/>
    <property type="match status" value="1"/>
</dbReference>
<evidence type="ECO:0000256" key="4">
    <source>
        <dbReference type="ARBA" id="ARBA00019403"/>
    </source>
</evidence>
<feature type="domain" description="Uracil-DNA glycosylase-like" evidence="13">
    <location>
        <begin position="138"/>
        <end position="288"/>
    </location>
</feature>
<keyword evidence="5" id="KW-0004">4Fe-4S</keyword>
<keyword evidence="8 14" id="KW-0378">Hydrolase</keyword>
<dbReference type="SMART" id="SM00987">
    <property type="entry name" value="UreE_C"/>
    <property type="match status" value="1"/>
</dbReference>
<evidence type="ECO:0000313" key="15">
    <source>
        <dbReference type="Proteomes" id="UP001604043"/>
    </source>
</evidence>
<dbReference type="EC" id="3.2.2.27" evidence="3"/>
<dbReference type="InterPro" id="IPR036895">
    <property type="entry name" value="Uracil-DNA_glycosylase-like_sf"/>
</dbReference>
<keyword evidence="14" id="KW-0326">Glycosidase</keyword>
<keyword evidence="10" id="KW-0411">Iron-sulfur</keyword>
<evidence type="ECO:0000256" key="6">
    <source>
        <dbReference type="ARBA" id="ARBA00022723"/>
    </source>
</evidence>
<comment type="caution">
    <text evidence="14">The sequence shown here is derived from an EMBL/GenBank/DDBJ whole genome shotgun (WGS) entry which is preliminary data.</text>
</comment>
<dbReference type="InterPro" id="IPR051536">
    <property type="entry name" value="UDG_Type-4/5"/>
</dbReference>
<evidence type="ECO:0000256" key="1">
    <source>
        <dbReference type="ARBA" id="ARBA00001400"/>
    </source>
</evidence>
<evidence type="ECO:0000256" key="9">
    <source>
        <dbReference type="ARBA" id="ARBA00023004"/>
    </source>
</evidence>
<name>A0ABW6ZK27_9HYPH</name>
<evidence type="ECO:0000256" key="12">
    <source>
        <dbReference type="SAM" id="MobiDB-lite"/>
    </source>
</evidence>
<keyword evidence="7" id="KW-0227">DNA damage</keyword>
<dbReference type="GO" id="GO:0004844">
    <property type="term" value="F:uracil DNA N-glycosylase activity"/>
    <property type="evidence" value="ECO:0007669"/>
    <property type="project" value="UniProtKB-EC"/>
</dbReference>
<sequence>MSVTADRDFADWADILAFHWEAGVDVAIGEVPVDRFAESAAEPSRSRPQAPPMRETGSTGAASGGPAGFAPSRPAPSRNQPARPAPPATPTLVTQPPDEAVMGAREAARAAASLDELKAILDGFEGCALKRTASRLVFADGNPAAKVMFVGEAPGRDEDQQGLPFVGRSGKLLDLMLASIGLDRTSAYIANVIPWRPPGNRTPTPQETAVCLPFIARQIELADPDILVCLGGPSAQALLGTTEGITRLRGRFMDYDTGTRTIRAIATFHPAYLLRTPLGKRFAWRDMLAVEALLAGKGGG</sequence>
<feature type="region of interest" description="Disordered" evidence="12">
    <location>
        <begin position="38"/>
        <end position="96"/>
    </location>
</feature>
<dbReference type="NCBIfam" id="TIGR00758">
    <property type="entry name" value="UDG_fam4"/>
    <property type="match status" value="1"/>
</dbReference>
<accession>A0ABW6ZK27</accession>
<keyword evidence="9" id="KW-0408">Iron</keyword>
<proteinExistence type="inferred from homology"/>
<keyword evidence="11" id="KW-0234">DNA repair</keyword>
<dbReference type="RefSeq" id="WP_394009860.1">
    <property type="nucleotide sequence ID" value="NZ_JBAFUR010000004.1"/>
</dbReference>
<comment type="catalytic activity">
    <reaction evidence="1">
        <text>Hydrolyzes single-stranded DNA or mismatched double-stranded DNA and polynucleotides, releasing free uracil.</text>
        <dbReference type="EC" id="3.2.2.27"/>
    </reaction>
</comment>
<dbReference type="Pfam" id="PF03167">
    <property type="entry name" value="UDG"/>
    <property type="match status" value="1"/>
</dbReference>
<evidence type="ECO:0000256" key="3">
    <source>
        <dbReference type="ARBA" id="ARBA00012030"/>
    </source>
</evidence>
<dbReference type="Proteomes" id="UP001604043">
    <property type="component" value="Unassembled WGS sequence"/>
</dbReference>
<evidence type="ECO:0000256" key="2">
    <source>
        <dbReference type="ARBA" id="ARBA00006521"/>
    </source>
</evidence>
<dbReference type="SUPFAM" id="SSF52141">
    <property type="entry name" value="Uracil-DNA glycosylase-like"/>
    <property type="match status" value="1"/>
</dbReference>
<dbReference type="PANTHER" id="PTHR33693">
    <property type="entry name" value="TYPE-5 URACIL-DNA GLYCOSYLASE"/>
    <property type="match status" value="1"/>
</dbReference>
<evidence type="ECO:0000256" key="7">
    <source>
        <dbReference type="ARBA" id="ARBA00022763"/>
    </source>
</evidence>
<dbReference type="Gene3D" id="3.40.470.10">
    <property type="entry name" value="Uracil-DNA glycosylase-like domain"/>
    <property type="match status" value="1"/>
</dbReference>
<protein>
    <recommendedName>
        <fullName evidence="4">Type-4 uracil-DNA glycosylase</fullName>
        <ecNumber evidence="3">3.2.2.27</ecNumber>
    </recommendedName>
</protein>
<evidence type="ECO:0000259" key="13">
    <source>
        <dbReference type="SMART" id="SM00986"/>
    </source>
</evidence>
<gene>
    <name evidence="14" type="ORF">V5F30_17370</name>
</gene>
<keyword evidence="15" id="KW-1185">Reference proteome</keyword>
<evidence type="ECO:0000313" key="14">
    <source>
        <dbReference type="EMBL" id="MFG1253984.1"/>
    </source>
</evidence>
<feature type="compositionally biased region" description="Low complexity" evidence="12">
    <location>
        <begin position="68"/>
        <end position="82"/>
    </location>
</feature>
<organism evidence="14 15">
    <name type="scientific">Xanthobacter aminoxidans</name>
    <dbReference type="NCBI Taxonomy" id="186280"/>
    <lineage>
        <taxon>Bacteria</taxon>
        <taxon>Pseudomonadati</taxon>
        <taxon>Pseudomonadota</taxon>
        <taxon>Alphaproteobacteria</taxon>
        <taxon>Hyphomicrobiales</taxon>
        <taxon>Xanthobacteraceae</taxon>
        <taxon>Xanthobacter</taxon>
    </lineage>
</organism>
<evidence type="ECO:0000256" key="8">
    <source>
        <dbReference type="ARBA" id="ARBA00022801"/>
    </source>
</evidence>
<evidence type="ECO:0000256" key="5">
    <source>
        <dbReference type="ARBA" id="ARBA00022485"/>
    </source>
</evidence>